<keyword evidence="2" id="KW-1185">Reference proteome</keyword>
<dbReference type="Proteomes" id="UP000530514">
    <property type="component" value="Unassembled WGS sequence"/>
</dbReference>
<dbReference type="EMBL" id="JACEIP010000025">
    <property type="protein sequence ID" value="MBA4543994.1"/>
    <property type="molecule type" value="Genomic_DNA"/>
</dbReference>
<protein>
    <submittedName>
        <fullName evidence="1">Uncharacterized protein</fullName>
    </submittedName>
</protein>
<dbReference type="AlphaFoldDB" id="A0A7W1XC78"/>
<organism evidence="1 2">
    <name type="scientific">Thermoactinomyces daqus</name>
    <dbReference type="NCBI Taxonomy" id="1329516"/>
    <lineage>
        <taxon>Bacteria</taxon>
        <taxon>Bacillati</taxon>
        <taxon>Bacillota</taxon>
        <taxon>Bacilli</taxon>
        <taxon>Bacillales</taxon>
        <taxon>Thermoactinomycetaceae</taxon>
        <taxon>Thermoactinomyces</taxon>
    </lineage>
</organism>
<sequence>MAKTEKTRRIRCVGPVEPASGVVLLRMGTLDIVPGQVLTVGKEVSEDEARLRQSIPTWIFKEVSE</sequence>
<evidence type="ECO:0000313" key="2">
    <source>
        <dbReference type="Proteomes" id="UP000530514"/>
    </source>
</evidence>
<comment type="caution">
    <text evidence="1">The sequence shown here is derived from an EMBL/GenBank/DDBJ whole genome shotgun (WGS) entry which is preliminary data.</text>
</comment>
<proteinExistence type="predicted"/>
<evidence type="ECO:0000313" key="1">
    <source>
        <dbReference type="EMBL" id="MBA4543994.1"/>
    </source>
</evidence>
<dbReference type="RefSeq" id="WP_152568531.1">
    <property type="nucleotide sequence ID" value="NZ_JACEIP010000025.1"/>
</dbReference>
<gene>
    <name evidence="1" type="ORF">H1164_13985</name>
</gene>
<reference evidence="1 2" key="1">
    <citation type="submission" date="2020-07" db="EMBL/GenBank/DDBJ databases">
        <authorList>
            <person name="Feng H."/>
        </authorList>
    </citation>
    <scope>NUCLEOTIDE SEQUENCE [LARGE SCALE GENOMIC DNA]</scope>
    <source>
        <strain evidence="2">s-11</strain>
    </source>
</reference>
<accession>A0A7W1XC78</accession>
<name>A0A7W1XC78_9BACL</name>